<dbReference type="AlphaFoldDB" id="A0A7J9I6C3"/>
<sequence length="70" mass="8030">FGRTNCLRPHGSRDENFRPVTVGIRAFGLKAQLGCQKNLLVRDRVVTFKEFMGDVKERIDDVDDRHNDGL</sequence>
<keyword evidence="2" id="KW-1185">Reference proteome</keyword>
<gene>
    <name evidence="1" type="ORF">Gohar_021643</name>
</gene>
<comment type="caution">
    <text evidence="1">The sequence shown here is derived from an EMBL/GenBank/DDBJ whole genome shotgun (WGS) entry which is preliminary data.</text>
</comment>
<proteinExistence type="predicted"/>
<reference evidence="1 2" key="1">
    <citation type="journal article" date="2019" name="Genome Biol. Evol.">
        <title>Insights into the evolution of the New World diploid cottons (Gossypium, subgenus Houzingenia) based on genome sequencing.</title>
        <authorList>
            <person name="Grover C.E."/>
            <person name="Arick M.A. 2nd"/>
            <person name="Thrash A."/>
            <person name="Conover J.L."/>
            <person name="Sanders W.S."/>
            <person name="Peterson D.G."/>
            <person name="Frelichowski J.E."/>
            <person name="Scheffler J.A."/>
            <person name="Scheffler B.E."/>
            <person name="Wendel J.F."/>
        </authorList>
    </citation>
    <scope>NUCLEOTIDE SEQUENCE [LARGE SCALE GENOMIC DNA]</scope>
    <source>
        <strain evidence="1">0</strain>
        <tissue evidence="1">Leaf</tissue>
    </source>
</reference>
<evidence type="ECO:0000313" key="2">
    <source>
        <dbReference type="Proteomes" id="UP000593560"/>
    </source>
</evidence>
<dbReference type="EMBL" id="JABFAD010070846">
    <property type="protein sequence ID" value="MBA0817659.1"/>
    <property type="molecule type" value="Genomic_DNA"/>
</dbReference>
<feature type="non-terminal residue" evidence="1">
    <location>
        <position position="70"/>
    </location>
</feature>
<protein>
    <submittedName>
        <fullName evidence="1">Uncharacterized protein</fullName>
    </submittedName>
</protein>
<accession>A0A7J9I6C3</accession>
<name>A0A7J9I6C3_9ROSI</name>
<evidence type="ECO:0000313" key="1">
    <source>
        <dbReference type="EMBL" id="MBA0817659.1"/>
    </source>
</evidence>
<dbReference type="Proteomes" id="UP000593560">
    <property type="component" value="Unassembled WGS sequence"/>
</dbReference>
<organism evidence="1 2">
    <name type="scientific">Gossypium harknessii</name>
    <dbReference type="NCBI Taxonomy" id="34285"/>
    <lineage>
        <taxon>Eukaryota</taxon>
        <taxon>Viridiplantae</taxon>
        <taxon>Streptophyta</taxon>
        <taxon>Embryophyta</taxon>
        <taxon>Tracheophyta</taxon>
        <taxon>Spermatophyta</taxon>
        <taxon>Magnoliopsida</taxon>
        <taxon>eudicotyledons</taxon>
        <taxon>Gunneridae</taxon>
        <taxon>Pentapetalae</taxon>
        <taxon>rosids</taxon>
        <taxon>malvids</taxon>
        <taxon>Malvales</taxon>
        <taxon>Malvaceae</taxon>
        <taxon>Malvoideae</taxon>
        <taxon>Gossypium</taxon>
    </lineage>
</organism>